<evidence type="ECO:0000313" key="2">
    <source>
        <dbReference type="EMBL" id="MFD2480078.1"/>
    </source>
</evidence>
<evidence type="ECO:0000313" key="3">
    <source>
        <dbReference type="Proteomes" id="UP001597542"/>
    </source>
</evidence>
<dbReference type="NCBIfam" id="NF038156">
    <property type="entry name" value="lant_syn_V_LxmK"/>
    <property type="match status" value="1"/>
</dbReference>
<dbReference type="RefSeq" id="WP_344286643.1">
    <property type="nucleotide sequence ID" value="NZ_BAAAHV010000027.1"/>
</dbReference>
<dbReference type="Proteomes" id="UP001597542">
    <property type="component" value="Unassembled WGS sequence"/>
</dbReference>
<comment type="caution">
    <text evidence="2">The sequence shown here is derived from an EMBL/GenBank/DDBJ whole genome shotgun (WGS) entry which is preliminary data.</text>
</comment>
<dbReference type="SUPFAM" id="SSF56112">
    <property type="entry name" value="Protein kinase-like (PK-like)"/>
    <property type="match status" value="1"/>
</dbReference>
<dbReference type="Gene3D" id="3.90.1200.10">
    <property type="match status" value="1"/>
</dbReference>
<feature type="domain" description="Aminoglycoside phosphotransferase" evidence="1">
    <location>
        <begin position="46"/>
        <end position="250"/>
    </location>
</feature>
<sequence>MTGIAETSLWQRSETGVAPAPEVDQLLRRLGLGVFGGTGTTSFGGRNDNWAGMTTGGTEVFVKRLPDTGEPGSPGITRSLAFERVAAALVSGTSLASPRLLGHDEENRLLVFSLLSNAQSGIELSLTGRFSEETCYRAGETLATVHGLDPAGLDSGPLFFPPLSWLDGIPWDVVQQNTSAQLAAWQLLQDDSESVRALHELRSMEEAADITPVHGDLRFDQFVLSGDRLYLCDWESFQLADPARDIGAFIGEWLYYAAYAIFVRSKSQSGSRFSGFGVAHEDIIGLGRENLRRIIPRIKAFWAGYRAKRAPDPRLPERAMRFAGWHMYDRLIASAEFQIQLNPVAKAAAGIGRGVLLNPEGAAELLGVVQHDRKEQV</sequence>
<keyword evidence="3" id="KW-1185">Reference proteome</keyword>
<organism evidence="2 3">
    <name type="scientific">Amycolatopsis albidoflavus</name>
    <dbReference type="NCBI Taxonomy" id="102226"/>
    <lineage>
        <taxon>Bacteria</taxon>
        <taxon>Bacillati</taxon>
        <taxon>Actinomycetota</taxon>
        <taxon>Actinomycetes</taxon>
        <taxon>Pseudonocardiales</taxon>
        <taxon>Pseudonocardiaceae</taxon>
        <taxon>Amycolatopsis</taxon>
    </lineage>
</organism>
<reference evidence="3" key="1">
    <citation type="journal article" date="2019" name="Int. J. Syst. Evol. Microbiol.">
        <title>The Global Catalogue of Microorganisms (GCM) 10K type strain sequencing project: providing services to taxonomists for standard genome sequencing and annotation.</title>
        <authorList>
            <consortium name="The Broad Institute Genomics Platform"/>
            <consortium name="The Broad Institute Genome Sequencing Center for Infectious Disease"/>
            <person name="Wu L."/>
            <person name="Ma J."/>
        </authorList>
    </citation>
    <scope>NUCLEOTIDE SEQUENCE [LARGE SCALE GENOMIC DNA]</scope>
    <source>
        <strain evidence="3">CGMCC 4.7638</strain>
    </source>
</reference>
<dbReference type="Pfam" id="PF01636">
    <property type="entry name" value="APH"/>
    <property type="match status" value="1"/>
</dbReference>
<proteinExistence type="predicted"/>
<dbReference type="InterPro" id="IPR002575">
    <property type="entry name" value="Aminoglycoside_PTrfase"/>
</dbReference>
<evidence type="ECO:0000259" key="1">
    <source>
        <dbReference type="Pfam" id="PF01636"/>
    </source>
</evidence>
<gene>
    <name evidence="2" type="primary">lxmK</name>
    <name evidence="2" type="ORF">ACFSUT_07330</name>
</gene>
<protein>
    <submittedName>
        <fullName evidence="2">Class V lanthionine synthetase subunit LxmK</fullName>
    </submittedName>
</protein>
<dbReference type="EMBL" id="JBHUKQ010000006">
    <property type="protein sequence ID" value="MFD2480078.1"/>
    <property type="molecule type" value="Genomic_DNA"/>
</dbReference>
<name>A0ABW5HT32_9PSEU</name>
<accession>A0ABW5HT32</accession>
<dbReference type="InterPro" id="IPR011009">
    <property type="entry name" value="Kinase-like_dom_sf"/>
</dbReference>